<name>A0AA39SUF8_ACESA</name>
<gene>
    <name evidence="1" type="ORF">LWI29_008692</name>
</gene>
<evidence type="ECO:0000313" key="1">
    <source>
        <dbReference type="EMBL" id="KAK0595649.1"/>
    </source>
</evidence>
<sequence length="304" mass="33161">MPEACVEAVGNSGSENEIRLTYLCCRCWFESQLTWRYCYCQINVEMGGKCFVVKIEEEQFSIEKQEELLGIIPVGRVGTLIPVEGGSVVENSEDVRRLSVDGDKATHEDSYERVGVSAGVKRSGSLGGNYAATDKFFEGVSGQERGKGPSKEKARDEVVIVGPMTDISSVVMGCAPVGVKEVSSGTPGLFQVEGSVPGSSSKSIRGRLKKHSMTLRSKQNSELRNLEDDVAKVLEKGLALGLNFNGRKEELLDIIAKRDVMNDNRFRDLVRRLAATIIVSAEPEKIPQRLGVTGLALLYANIIN</sequence>
<accession>A0AA39SUF8</accession>
<evidence type="ECO:0000313" key="2">
    <source>
        <dbReference type="Proteomes" id="UP001168877"/>
    </source>
</evidence>
<dbReference type="EMBL" id="JAUESC010000004">
    <property type="protein sequence ID" value="KAK0595649.1"/>
    <property type="molecule type" value="Genomic_DNA"/>
</dbReference>
<reference evidence="1" key="1">
    <citation type="journal article" date="2022" name="Plant J.">
        <title>Strategies of tolerance reflected in two North American maple genomes.</title>
        <authorList>
            <person name="McEvoy S.L."/>
            <person name="Sezen U.U."/>
            <person name="Trouern-Trend A."/>
            <person name="McMahon S.M."/>
            <person name="Schaberg P.G."/>
            <person name="Yang J."/>
            <person name="Wegrzyn J.L."/>
            <person name="Swenson N.G."/>
        </authorList>
    </citation>
    <scope>NUCLEOTIDE SEQUENCE</scope>
    <source>
        <strain evidence="1">NS2018</strain>
    </source>
</reference>
<comment type="caution">
    <text evidence="1">The sequence shown here is derived from an EMBL/GenBank/DDBJ whole genome shotgun (WGS) entry which is preliminary data.</text>
</comment>
<organism evidence="1 2">
    <name type="scientific">Acer saccharum</name>
    <name type="common">Sugar maple</name>
    <dbReference type="NCBI Taxonomy" id="4024"/>
    <lineage>
        <taxon>Eukaryota</taxon>
        <taxon>Viridiplantae</taxon>
        <taxon>Streptophyta</taxon>
        <taxon>Embryophyta</taxon>
        <taxon>Tracheophyta</taxon>
        <taxon>Spermatophyta</taxon>
        <taxon>Magnoliopsida</taxon>
        <taxon>eudicotyledons</taxon>
        <taxon>Gunneridae</taxon>
        <taxon>Pentapetalae</taxon>
        <taxon>rosids</taxon>
        <taxon>malvids</taxon>
        <taxon>Sapindales</taxon>
        <taxon>Sapindaceae</taxon>
        <taxon>Hippocastanoideae</taxon>
        <taxon>Acereae</taxon>
        <taxon>Acer</taxon>
    </lineage>
</organism>
<dbReference type="AlphaFoldDB" id="A0AA39SUF8"/>
<keyword evidence="2" id="KW-1185">Reference proteome</keyword>
<proteinExistence type="predicted"/>
<reference evidence="1" key="2">
    <citation type="submission" date="2023-06" db="EMBL/GenBank/DDBJ databases">
        <authorList>
            <person name="Swenson N.G."/>
            <person name="Wegrzyn J.L."/>
            <person name="Mcevoy S.L."/>
        </authorList>
    </citation>
    <scope>NUCLEOTIDE SEQUENCE</scope>
    <source>
        <strain evidence="1">NS2018</strain>
        <tissue evidence="1">Leaf</tissue>
    </source>
</reference>
<protein>
    <submittedName>
        <fullName evidence="1">Uncharacterized protein</fullName>
    </submittedName>
</protein>
<dbReference type="Proteomes" id="UP001168877">
    <property type="component" value="Unassembled WGS sequence"/>
</dbReference>